<comment type="subcellular location">
    <subcellularLocation>
        <location evidence="1">Membrane</location>
    </subcellularLocation>
</comment>
<dbReference type="Gene3D" id="1.10.520.20">
    <property type="entry name" value="N-terminal domain of the delta subunit of the F1F0-ATP synthase"/>
    <property type="match status" value="1"/>
</dbReference>
<evidence type="ECO:0000256" key="4">
    <source>
        <dbReference type="ARBA" id="ARBA00023065"/>
    </source>
</evidence>
<organism evidence="7">
    <name type="scientific">hydrothermal vent metagenome</name>
    <dbReference type="NCBI Taxonomy" id="652676"/>
    <lineage>
        <taxon>unclassified sequences</taxon>
        <taxon>metagenomes</taxon>
        <taxon>ecological metagenomes</taxon>
    </lineage>
</organism>
<keyword evidence="5" id="KW-0472">Membrane</keyword>
<dbReference type="GO" id="GO:0016020">
    <property type="term" value="C:membrane"/>
    <property type="evidence" value="ECO:0007669"/>
    <property type="project" value="UniProtKB-SubCell"/>
</dbReference>
<evidence type="ECO:0000256" key="1">
    <source>
        <dbReference type="ARBA" id="ARBA00004370"/>
    </source>
</evidence>
<feature type="non-terminal residue" evidence="7">
    <location>
        <position position="144"/>
    </location>
</feature>
<dbReference type="Pfam" id="PF00213">
    <property type="entry name" value="OSCP"/>
    <property type="match status" value="1"/>
</dbReference>
<evidence type="ECO:0000313" key="7">
    <source>
        <dbReference type="EMBL" id="VAW14855.1"/>
    </source>
</evidence>
<dbReference type="AlphaFoldDB" id="A0A3B0T8U1"/>
<sequence>MDESLITVRYAKAFFSLAKEKQLLEPLKSDIEAIASVCNQSVEFNLLLESPIVKVSKKKDIISIIFKGHIHELTLKFLMLVTENKRETHIPGICRNFLALYRDGQGIKSATVTTASKISSATLEKVQAAMEKEFNTKIELTEKV</sequence>
<name>A0A3B0T8U1_9ZZZZ</name>
<gene>
    <name evidence="7" type="ORF">MNBD_BACTEROID01-1315</name>
</gene>
<dbReference type="NCBIfam" id="TIGR01145">
    <property type="entry name" value="ATP_synt_delta"/>
    <property type="match status" value="1"/>
</dbReference>
<dbReference type="InterPro" id="IPR026015">
    <property type="entry name" value="ATP_synth_OSCP/delta_N_sf"/>
</dbReference>
<proteinExistence type="predicted"/>
<evidence type="ECO:0000256" key="6">
    <source>
        <dbReference type="ARBA" id="ARBA00023310"/>
    </source>
</evidence>
<evidence type="ECO:0000256" key="3">
    <source>
        <dbReference type="ARBA" id="ARBA00022781"/>
    </source>
</evidence>
<protein>
    <recommendedName>
        <fullName evidence="8">ATP synthase delta chain</fullName>
    </recommendedName>
</protein>
<keyword evidence="3" id="KW-0375">Hydrogen ion transport</keyword>
<evidence type="ECO:0000256" key="5">
    <source>
        <dbReference type="ARBA" id="ARBA00023136"/>
    </source>
</evidence>
<evidence type="ECO:0000256" key="2">
    <source>
        <dbReference type="ARBA" id="ARBA00022448"/>
    </source>
</evidence>
<dbReference type="PANTHER" id="PTHR11910">
    <property type="entry name" value="ATP SYNTHASE DELTA CHAIN"/>
    <property type="match status" value="1"/>
</dbReference>
<dbReference type="InterPro" id="IPR000711">
    <property type="entry name" value="ATPase_OSCP/dsu"/>
</dbReference>
<evidence type="ECO:0008006" key="8">
    <source>
        <dbReference type="Google" id="ProtNLM"/>
    </source>
</evidence>
<dbReference type="SUPFAM" id="SSF47928">
    <property type="entry name" value="N-terminal domain of the delta subunit of the F1F0-ATP synthase"/>
    <property type="match status" value="1"/>
</dbReference>
<dbReference type="EMBL" id="UOEP01000039">
    <property type="protein sequence ID" value="VAW14855.1"/>
    <property type="molecule type" value="Genomic_DNA"/>
</dbReference>
<keyword evidence="2" id="KW-0813">Transport</keyword>
<reference evidence="7" key="1">
    <citation type="submission" date="2018-06" db="EMBL/GenBank/DDBJ databases">
        <authorList>
            <person name="Zhirakovskaya E."/>
        </authorList>
    </citation>
    <scope>NUCLEOTIDE SEQUENCE</scope>
</reference>
<accession>A0A3B0T8U1</accession>
<keyword evidence="4" id="KW-0406">Ion transport</keyword>
<keyword evidence="6" id="KW-0066">ATP synthesis</keyword>
<dbReference type="PRINTS" id="PR00125">
    <property type="entry name" value="ATPASEDELTA"/>
</dbReference>
<dbReference type="GO" id="GO:0046933">
    <property type="term" value="F:proton-transporting ATP synthase activity, rotational mechanism"/>
    <property type="evidence" value="ECO:0007669"/>
    <property type="project" value="InterPro"/>
</dbReference>